<reference evidence="12" key="1">
    <citation type="submission" date="2025-08" db="UniProtKB">
        <authorList>
            <consortium name="Ensembl"/>
        </authorList>
    </citation>
    <scope>IDENTIFICATION</scope>
</reference>
<dbReference type="PANTHER" id="PTHR46026">
    <property type="entry name" value="RHO-TYPE GUANINE NUCLEOTIDE EXCHANGE FACTOR, ISOFORM F"/>
    <property type="match status" value="1"/>
</dbReference>
<dbReference type="SUPFAM" id="SSF47576">
    <property type="entry name" value="Calponin-homology domain, CH-domain"/>
    <property type="match status" value="1"/>
</dbReference>
<feature type="domain" description="DH" evidence="10">
    <location>
        <begin position="249"/>
        <end position="429"/>
    </location>
</feature>
<dbReference type="InterPro" id="IPR036872">
    <property type="entry name" value="CH_dom_sf"/>
</dbReference>
<dbReference type="PROSITE" id="PS50002">
    <property type="entry name" value="SH3"/>
    <property type="match status" value="1"/>
</dbReference>
<dbReference type="GO" id="GO:0005737">
    <property type="term" value="C:cytoplasm"/>
    <property type="evidence" value="ECO:0007669"/>
    <property type="project" value="TreeGrafter"/>
</dbReference>
<dbReference type="CDD" id="cd00160">
    <property type="entry name" value="RhoGEF"/>
    <property type="match status" value="1"/>
</dbReference>
<dbReference type="Pfam" id="PF00018">
    <property type="entry name" value="SH3_1"/>
    <property type="match status" value="1"/>
</dbReference>
<dbReference type="InterPro" id="IPR046376">
    <property type="entry name" value="PH_Cool_Pix"/>
</dbReference>
<evidence type="ECO:0000259" key="10">
    <source>
        <dbReference type="PROSITE" id="PS50010"/>
    </source>
</evidence>
<keyword evidence="3" id="KW-0344">Guanine-nucleotide releasing factor</keyword>
<evidence type="ECO:0000256" key="1">
    <source>
        <dbReference type="ARBA" id="ARBA00004510"/>
    </source>
</evidence>
<keyword evidence="2 5" id="KW-0728">SH3 domain</keyword>
<dbReference type="PRINTS" id="PR00452">
    <property type="entry name" value="SH3DOMAIN"/>
</dbReference>
<dbReference type="RefSeq" id="XP_005948766.1">
    <property type="nucleotide sequence ID" value="XM_005948704.3"/>
</dbReference>
<dbReference type="SMART" id="SM00033">
    <property type="entry name" value="CH"/>
    <property type="match status" value="1"/>
</dbReference>
<feature type="coiled-coil region" evidence="6">
    <location>
        <begin position="745"/>
        <end position="786"/>
    </location>
</feature>
<dbReference type="Gene3D" id="1.20.5.390">
    <property type="entry name" value="L1 transposable element, trimerization domain"/>
    <property type="match status" value="1"/>
</dbReference>
<dbReference type="InterPro" id="IPR000219">
    <property type="entry name" value="DH_dom"/>
</dbReference>
<comment type="subcellular location">
    <subcellularLocation>
        <location evidence="1">Cell projection</location>
        <location evidence="1">Lamellipodium</location>
    </subcellularLocation>
</comment>
<dbReference type="InterPro" id="IPR001452">
    <property type="entry name" value="SH3_domain"/>
</dbReference>
<dbReference type="SMART" id="SM00325">
    <property type="entry name" value="RhoGEF"/>
    <property type="match status" value="1"/>
</dbReference>
<dbReference type="Pfam" id="PF16615">
    <property type="entry name" value="RhoGEF67_u1"/>
    <property type="match status" value="1"/>
</dbReference>
<dbReference type="Pfam" id="PF16614">
    <property type="entry name" value="RhoGEF67_u2"/>
    <property type="match status" value="1"/>
</dbReference>
<dbReference type="InterPro" id="IPR035899">
    <property type="entry name" value="DBL_dom_sf"/>
</dbReference>
<dbReference type="InterPro" id="IPR001849">
    <property type="entry name" value="PH_domain"/>
</dbReference>
<dbReference type="GeneTree" id="ENSGT00940000155360"/>
<proteinExistence type="predicted"/>
<evidence type="ECO:0000313" key="12">
    <source>
        <dbReference type="Ensembl" id="ENSHBUP00000014310.1"/>
    </source>
</evidence>
<feature type="domain" description="Calponin-homology (CH)" evidence="11">
    <location>
        <begin position="1"/>
        <end position="111"/>
    </location>
</feature>
<dbReference type="PROSITE" id="PS50010">
    <property type="entry name" value="DH_2"/>
    <property type="match status" value="1"/>
</dbReference>
<dbReference type="GeneID" id="102306701"/>
<dbReference type="FunFam" id="1.20.5.390:FF:000001">
    <property type="entry name" value="rho guanine nucleotide exchange factor 7 isoform X1"/>
    <property type="match status" value="1"/>
</dbReference>
<feature type="domain" description="PH" evidence="9">
    <location>
        <begin position="451"/>
        <end position="556"/>
    </location>
</feature>
<dbReference type="Gene3D" id="1.10.418.10">
    <property type="entry name" value="Calponin-like domain"/>
    <property type="match status" value="1"/>
</dbReference>
<dbReference type="Gene3D" id="2.30.29.30">
    <property type="entry name" value="Pleckstrin-homology domain (PH domain)/Phosphotyrosine-binding domain (PTB)"/>
    <property type="match status" value="1"/>
</dbReference>
<evidence type="ECO:0000259" key="11">
    <source>
        <dbReference type="PROSITE" id="PS50021"/>
    </source>
</evidence>
<dbReference type="PROSITE" id="PS50003">
    <property type="entry name" value="PH_DOMAIN"/>
    <property type="match status" value="1"/>
</dbReference>
<dbReference type="InterPro" id="IPR032409">
    <property type="entry name" value="GEF6/7_CC"/>
</dbReference>
<evidence type="ECO:0000256" key="5">
    <source>
        <dbReference type="PROSITE-ProRule" id="PRU00192"/>
    </source>
</evidence>
<dbReference type="Pfam" id="PF00169">
    <property type="entry name" value="PH"/>
    <property type="match status" value="1"/>
</dbReference>
<dbReference type="SMART" id="SM00326">
    <property type="entry name" value="SH3"/>
    <property type="match status" value="1"/>
</dbReference>
<keyword evidence="4" id="KW-0966">Cell projection</keyword>
<dbReference type="PANTHER" id="PTHR46026:SF3">
    <property type="entry name" value="RHO GUANINE NUCLEOTIDE EXCHANGE FACTOR 7"/>
    <property type="match status" value="1"/>
</dbReference>
<evidence type="ECO:0000313" key="13">
    <source>
        <dbReference type="Proteomes" id="UP000264840"/>
    </source>
</evidence>
<dbReference type="InterPro" id="IPR001715">
    <property type="entry name" value="CH_dom"/>
</dbReference>
<dbReference type="InterPro" id="IPR036028">
    <property type="entry name" value="SH3-like_dom_sf"/>
</dbReference>
<accession>A0A3Q2VRC2</accession>
<dbReference type="Pfam" id="PF00621">
    <property type="entry name" value="RhoGEF"/>
    <property type="match status" value="1"/>
</dbReference>
<evidence type="ECO:0000256" key="4">
    <source>
        <dbReference type="ARBA" id="ARBA00023273"/>
    </source>
</evidence>
<dbReference type="Proteomes" id="UP000264840">
    <property type="component" value="Unplaced"/>
</dbReference>
<evidence type="ECO:0000259" key="8">
    <source>
        <dbReference type="PROSITE" id="PS50002"/>
    </source>
</evidence>
<organism evidence="12 13">
    <name type="scientific">Haplochromis burtoni</name>
    <name type="common">Burton's mouthbrooder</name>
    <name type="synonym">Chromis burtoni</name>
    <dbReference type="NCBI Taxonomy" id="8153"/>
    <lineage>
        <taxon>Eukaryota</taxon>
        <taxon>Metazoa</taxon>
        <taxon>Chordata</taxon>
        <taxon>Craniata</taxon>
        <taxon>Vertebrata</taxon>
        <taxon>Euteleostomi</taxon>
        <taxon>Actinopterygii</taxon>
        <taxon>Neopterygii</taxon>
        <taxon>Teleostei</taxon>
        <taxon>Neoteleostei</taxon>
        <taxon>Acanthomorphata</taxon>
        <taxon>Ovalentaria</taxon>
        <taxon>Cichlomorphae</taxon>
        <taxon>Cichliformes</taxon>
        <taxon>Cichlidae</taxon>
        <taxon>African cichlids</taxon>
        <taxon>Pseudocrenilabrinae</taxon>
        <taxon>Haplochromini</taxon>
        <taxon>Haplochromis</taxon>
    </lineage>
</organism>
<dbReference type="SUPFAM" id="SSF50729">
    <property type="entry name" value="PH domain-like"/>
    <property type="match status" value="1"/>
</dbReference>
<protein>
    <submittedName>
        <fullName evidence="12">Rho guanine nucleotide exchange factor (GEF) 7b</fullName>
    </submittedName>
</protein>
<dbReference type="Gene3D" id="1.20.900.10">
    <property type="entry name" value="Dbl homology (DH) domain"/>
    <property type="match status" value="1"/>
</dbReference>
<dbReference type="GO" id="GO:0005085">
    <property type="term" value="F:guanyl-nucleotide exchange factor activity"/>
    <property type="evidence" value="ECO:0007669"/>
    <property type="project" value="UniProtKB-KW"/>
</dbReference>
<dbReference type="GO" id="GO:0035556">
    <property type="term" value="P:intracellular signal transduction"/>
    <property type="evidence" value="ECO:0007669"/>
    <property type="project" value="InterPro"/>
</dbReference>
<dbReference type="InterPro" id="IPR011993">
    <property type="entry name" value="PH-like_dom_sf"/>
</dbReference>
<feature type="compositionally biased region" description="Polar residues" evidence="7">
    <location>
        <begin position="577"/>
        <end position="593"/>
    </location>
</feature>
<evidence type="ECO:0000256" key="6">
    <source>
        <dbReference type="SAM" id="Coils"/>
    </source>
</evidence>
<dbReference type="Pfam" id="PF16523">
    <property type="entry name" value="betaPIX_CC"/>
    <property type="match status" value="1"/>
</dbReference>
<dbReference type="CDD" id="cd11877">
    <property type="entry name" value="SH3_PIX"/>
    <property type="match status" value="1"/>
</dbReference>
<feature type="region of interest" description="Disordered" evidence="7">
    <location>
        <begin position="570"/>
        <end position="593"/>
    </location>
</feature>
<dbReference type="GO" id="GO:0030027">
    <property type="term" value="C:lamellipodium"/>
    <property type="evidence" value="ECO:0007669"/>
    <property type="project" value="UniProtKB-SubCell"/>
</dbReference>
<sequence length="797" mass="89753">MNSAEQTVTWLITLGVLESPKKSISDPEAFLQASLQDGAVLCRLLERLRPGTVDKFFQEPRGDSECQRNITEFVKGCGAFGVEPFEVNDLLQGLNFSKVLNSLVALNKATEDLSVSGDTVCVAHSSTSRIKSFDSLNTQSRSLKLLQPQYRSLDMSEGSGCGQLLVRARFPFQQTNEDELSFSKGDLIIVTRQEEGGWWEGTLKDKTGWFPSNYVRELKGNDKTLDKPKSGTLKSPPKGFDTTIINKTYYNVVLQNILEAETEYSRELQSLLGSYLRPLHPTDRLSSVDIGHIQANLEDISTFQQMLVQSLEEHTKLPESQQRIGGFFLGLIPQMKKIYLTYCSNHPSAVNVLTQHSEELKEYMESKGAPPPGILALTTSLSKPFIRLDRYPTLLKELDRHMEDQHPDRADLQASMTAFKSLSAQCKEVRKKKELVLQILTEPIRNWEGDDIRTLGPVLHMSQAAVHSQNCPESNECYLLLFHHTLLMVSASLRMSGFIYQGRIPLSGMLISRIEDGENLKNAFEISGSQGERIQVACNSQHDLQEWLDLLTKHTHAPAASTHKTLSVCHTLPSHPVTPSRNSESRGGSSVSTYHTLPHVSLHGMGISSPMWGPLEPPSTPKPWSLSCLRPAPPLRPSAALCYKEDMSKSPKNVKKLLPKRKPERKPSEEDFTVRKSTAALEEDAQILKVIEAYCTSAKTRQTLNSSSSRKDVQVLFPEEEKIIVEETRSNGQTVVEERSLVDTVYSLRDEVQELKQDNKRMKRTLEEEQRARKELERIVRRVLKNMNDPTWDETNL</sequence>
<dbReference type="PROSITE" id="PS00741">
    <property type="entry name" value="DH_1"/>
    <property type="match status" value="1"/>
</dbReference>
<feature type="domain" description="SH3" evidence="8">
    <location>
        <begin position="161"/>
        <end position="220"/>
    </location>
</feature>
<reference evidence="12" key="2">
    <citation type="submission" date="2025-09" db="UniProtKB">
        <authorList>
            <consortium name="Ensembl"/>
        </authorList>
    </citation>
    <scope>IDENTIFICATION</scope>
</reference>
<dbReference type="InterPro" id="IPR001331">
    <property type="entry name" value="GDS_CDC24_CS"/>
</dbReference>
<dbReference type="SMART" id="SM00233">
    <property type="entry name" value="PH"/>
    <property type="match status" value="1"/>
</dbReference>
<evidence type="ECO:0000256" key="2">
    <source>
        <dbReference type="ARBA" id="ARBA00022443"/>
    </source>
</evidence>
<keyword evidence="13" id="KW-1185">Reference proteome</keyword>
<dbReference type="Pfam" id="PF00307">
    <property type="entry name" value="CH"/>
    <property type="match status" value="1"/>
</dbReference>
<name>A0A3Q2VRC2_HAPBU</name>
<dbReference type="CDD" id="cd01225">
    <property type="entry name" value="PH_Cool_Pix"/>
    <property type="match status" value="1"/>
</dbReference>
<dbReference type="FunFam" id="1.20.900.10:FF:000016">
    <property type="entry name" value="Rho guanine nucleotide exchange factor 6"/>
    <property type="match status" value="1"/>
</dbReference>
<dbReference type="PROSITE" id="PS50021">
    <property type="entry name" value="CH"/>
    <property type="match status" value="1"/>
</dbReference>
<dbReference type="AlphaFoldDB" id="A0A3Q2VRC2"/>
<evidence type="ECO:0000259" key="9">
    <source>
        <dbReference type="PROSITE" id="PS50003"/>
    </source>
</evidence>
<evidence type="ECO:0000256" key="7">
    <source>
        <dbReference type="SAM" id="MobiDB-lite"/>
    </source>
</evidence>
<dbReference type="SUPFAM" id="SSF50044">
    <property type="entry name" value="SH3-domain"/>
    <property type="match status" value="1"/>
</dbReference>
<evidence type="ECO:0000256" key="3">
    <source>
        <dbReference type="ARBA" id="ARBA00022658"/>
    </source>
</evidence>
<keyword evidence="6" id="KW-0175">Coiled coil</keyword>
<dbReference type="SUPFAM" id="SSF48065">
    <property type="entry name" value="DBL homology domain (DH-domain)"/>
    <property type="match status" value="1"/>
</dbReference>
<dbReference type="Gene3D" id="2.30.30.40">
    <property type="entry name" value="SH3 Domains"/>
    <property type="match status" value="1"/>
</dbReference>
<dbReference type="Ensembl" id="ENSHBUT00000022244.1">
    <property type="protein sequence ID" value="ENSHBUP00000014310.1"/>
    <property type="gene ID" value="ENSHBUG00000016268.1"/>
</dbReference>
<dbReference type="GO" id="GO:0030032">
    <property type="term" value="P:lamellipodium assembly"/>
    <property type="evidence" value="ECO:0007669"/>
    <property type="project" value="TreeGrafter"/>
</dbReference>